<evidence type="ECO:0000313" key="1">
    <source>
        <dbReference type="EMBL" id="VDD00254.1"/>
    </source>
</evidence>
<dbReference type="PANTHER" id="PTHR46999:SF4">
    <property type="entry name" value="ALPHA-GLUCAN WATER DIKINASE 2"/>
    <property type="match status" value="1"/>
</dbReference>
<sequence length="79" mass="8869">MMPSACRCWFKNHVVIMLSSFTQTILSLVILQKYTQEIVKGLGETLVGGYPGRAMSFITKKTNLNSPTVRNKKQIVFAC</sequence>
<reference evidence="1" key="1">
    <citation type="submission" date="2018-11" db="EMBL/GenBank/DDBJ databases">
        <authorList>
            <consortium name="Genoscope - CEA"/>
            <person name="William W."/>
        </authorList>
    </citation>
    <scope>NUCLEOTIDE SEQUENCE</scope>
</reference>
<dbReference type="PANTHER" id="PTHR46999">
    <property type="entry name" value="ALPHA-GLUCAN WATER DIKINASE 1, CHLOROPLASTIC-RELATED"/>
    <property type="match status" value="1"/>
</dbReference>
<proteinExistence type="predicted"/>
<name>A0A3P6BHV4_BRACM</name>
<dbReference type="AlphaFoldDB" id="A0A3P6BHV4"/>
<dbReference type="EMBL" id="LR031574">
    <property type="protein sequence ID" value="VDD00254.1"/>
    <property type="molecule type" value="Genomic_DNA"/>
</dbReference>
<gene>
    <name evidence="1" type="ORF">BRAA07T30432Z</name>
</gene>
<accession>A0A3P6BHV4</accession>
<organism evidence="1">
    <name type="scientific">Brassica campestris</name>
    <name type="common">Field mustard</name>
    <dbReference type="NCBI Taxonomy" id="3711"/>
    <lineage>
        <taxon>Eukaryota</taxon>
        <taxon>Viridiplantae</taxon>
        <taxon>Streptophyta</taxon>
        <taxon>Embryophyta</taxon>
        <taxon>Tracheophyta</taxon>
        <taxon>Spermatophyta</taxon>
        <taxon>Magnoliopsida</taxon>
        <taxon>eudicotyledons</taxon>
        <taxon>Gunneridae</taxon>
        <taxon>Pentapetalae</taxon>
        <taxon>rosids</taxon>
        <taxon>malvids</taxon>
        <taxon>Brassicales</taxon>
        <taxon>Brassicaceae</taxon>
        <taxon>Brassiceae</taxon>
        <taxon>Brassica</taxon>
    </lineage>
</organism>
<protein>
    <submittedName>
        <fullName evidence="1">Uncharacterized protein</fullName>
    </submittedName>
</protein>